<evidence type="ECO:0008006" key="4">
    <source>
        <dbReference type="Google" id="ProtNLM"/>
    </source>
</evidence>
<organism evidence="3">
    <name type="scientific">Streptomyces tabacisoli</name>
    <dbReference type="NCBI Taxonomy" id="3156398"/>
    <lineage>
        <taxon>Bacteria</taxon>
        <taxon>Bacillati</taxon>
        <taxon>Actinomycetota</taxon>
        <taxon>Actinomycetes</taxon>
        <taxon>Kitasatosporales</taxon>
        <taxon>Streptomycetaceae</taxon>
        <taxon>Streptomyces</taxon>
    </lineage>
</organism>
<reference evidence="3" key="1">
    <citation type="submission" date="2024-06" db="EMBL/GenBank/DDBJ databases">
        <title>Streptomyces sp. strain HUAS MG91 genome sequences.</title>
        <authorList>
            <person name="Mo P."/>
        </authorList>
    </citation>
    <scope>NUCLEOTIDE SEQUENCE</scope>
    <source>
        <strain evidence="3">HUAS MG91</strain>
    </source>
</reference>
<evidence type="ECO:0000256" key="1">
    <source>
        <dbReference type="SAM" id="MobiDB-lite"/>
    </source>
</evidence>
<feature type="chain" id="PRO_5044009221" description="ATP-binding protein" evidence="2">
    <location>
        <begin position="41"/>
        <end position="134"/>
    </location>
</feature>
<evidence type="ECO:0000256" key="2">
    <source>
        <dbReference type="SAM" id="SignalP"/>
    </source>
</evidence>
<accession>A0AAU8IWR8</accession>
<dbReference type="PROSITE" id="PS51318">
    <property type="entry name" value="TAT"/>
    <property type="match status" value="1"/>
</dbReference>
<feature type="region of interest" description="Disordered" evidence="1">
    <location>
        <begin position="112"/>
        <end position="134"/>
    </location>
</feature>
<name>A0AAU8IWR8_9ACTN</name>
<gene>
    <name evidence="3" type="ORF">ABII15_24220</name>
</gene>
<dbReference type="RefSeq" id="WP_353944393.1">
    <property type="nucleotide sequence ID" value="NZ_CP159534.1"/>
</dbReference>
<dbReference type="KEGG" id="stac:ABII15_24220"/>
<protein>
    <recommendedName>
        <fullName evidence="4">ATP-binding protein</fullName>
    </recommendedName>
</protein>
<keyword evidence="2" id="KW-0732">Signal</keyword>
<evidence type="ECO:0000313" key="3">
    <source>
        <dbReference type="EMBL" id="XCJ72876.1"/>
    </source>
</evidence>
<dbReference type="AlphaFoldDB" id="A0AAU8IWR8"/>
<dbReference type="InterPro" id="IPR006311">
    <property type="entry name" value="TAT_signal"/>
</dbReference>
<sequence length="134" mass="12892">MARHAQPTPSTRTRRSLLNAGLVVGAAGAALVAGGGAAGAAVPQQAADGSDVAAATQAVTQALHGSTASGLGTLKTLQLDPLAGTGVDPLDNGVGTQIADFKPIGSSGLTEPLTSGGSLEDLPLVGPATHLLPN</sequence>
<feature type="signal peptide" evidence="2">
    <location>
        <begin position="1"/>
        <end position="40"/>
    </location>
</feature>
<proteinExistence type="predicted"/>
<dbReference type="EMBL" id="CP159534">
    <property type="protein sequence ID" value="XCJ72876.1"/>
    <property type="molecule type" value="Genomic_DNA"/>
</dbReference>